<protein>
    <submittedName>
        <fullName evidence="1">Uncharacterized protein</fullName>
    </submittedName>
</protein>
<name>A0A6G1JEB6_9PLEO</name>
<reference evidence="1" key="1">
    <citation type="journal article" date="2020" name="Stud. Mycol.">
        <title>101 Dothideomycetes genomes: a test case for predicting lifestyles and emergence of pathogens.</title>
        <authorList>
            <person name="Haridas S."/>
            <person name="Albert R."/>
            <person name="Binder M."/>
            <person name="Bloem J."/>
            <person name="Labutti K."/>
            <person name="Salamov A."/>
            <person name="Andreopoulos B."/>
            <person name="Baker S."/>
            <person name="Barry K."/>
            <person name="Bills G."/>
            <person name="Bluhm B."/>
            <person name="Cannon C."/>
            <person name="Castanera R."/>
            <person name="Culley D."/>
            <person name="Daum C."/>
            <person name="Ezra D."/>
            <person name="Gonzalez J."/>
            <person name="Henrissat B."/>
            <person name="Kuo A."/>
            <person name="Liang C."/>
            <person name="Lipzen A."/>
            <person name="Lutzoni F."/>
            <person name="Magnuson J."/>
            <person name="Mondo S."/>
            <person name="Nolan M."/>
            <person name="Ohm R."/>
            <person name="Pangilinan J."/>
            <person name="Park H.-J."/>
            <person name="Ramirez L."/>
            <person name="Alfaro M."/>
            <person name="Sun H."/>
            <person name="Tritt A."/>
            <person name="Yoshinaga Y."/>
            <person name="Zwiers L.-H."/>
            <person name="Turgeon B."/>
            <person name="Goodwin S."/>
            <person name="Spatafora J."/>
            <person name="Crous P."/>
            <person name="Grigoriev I."/>
        </authorList>
    </citation>
    <scope>NUCLEOTIDE SEQUENCE</scope>
    <source>
        <strain evidence="1">CBS 122367</strain>
    </source>
</reference>
<dbReference type="Proteomes" id="UP000799291">
    <property type="component" value="Unassembled WGS sequence"/>
</dbReference>
<dbReference type="EMBL" id="MU005573">
    <property type="protein sequence ID" value="KAF2688570.1"/>
    <property type="molecule type" value="Genomic_DNA"/>
</dbReference>
<accession>A0A6G1JEB6</accession>
<dbReference type="AlphaFoldDB" id="A0A6G1JEB6"/>
<organism evidence="1 2">
    <name type="scientific">Lentithecium fluviatile CBS 122367</name>
    <dbReference type="NCBI Taxonomy" id="1168545"/>
    <lineage>
        <taxon>Eukaryota</taxon>
        <taxon>Fungi</taxon>
        <taxon>Dikarya</taxon>
        <taxon>Ascomycota</taxon>
        <taxon>Pezizomycotina</taxon>
        <taxon>Dothideomycetes</taxon>
        <taxon>Pleosporomycetidae</taxon>
        <taxon>Pleosporales</taxon>
        <taxon>Massarineae</taxon>
        <taxon>Lentitheciaceae</taxon>
        <taxon>Lentithecium</taxon>
    </lineage>
</organism>
<evidence type="ECO:0000313" key="1">
    <source>
        <dbReference type="EMBL" id="KAF2688570.1"/>
    </source>
</evidence>
<sequence length="220" mass="24436">MLSLSSGASEKVEKFQSPNFLPGSVQNGAFPQQPELSSAVPQPSPQHQIIQFDSRNPHLHLEVRSRVEARCDASCSCIYRASNTYYVETPPARLGLSLNLRSATFDKFTLILCSRAVMYERGWDVSGMHTTGYFVNPTPQWSTCGSLPYTVIRDEKGDPTIGRIVVGKYTNAANEDIDYDCCFITTVDINIPLTLMETVNHNGKEYVLSFATGDPENPFN</sequence>
<proteinExistence type="predicted"/>
<keyword evidence="2" id="KW-1185">Reference proteome</keyword>
<evidence type="ECO:0000313" key="2">
    <source>
        <dbReference type="Proteomes" id="UP000799291"/>
    </source>
</evidence>
<gene>
    <name evidence="1" type="ORF">K458DRAFT_384752</name>
</gene>